<evidence type="ECO:0000256" key="4">
    <source>
        <dbReference type="ARBA" id="ARBA00023034"/>
    </source>
</evidence>
<gene>
    <name evidence="8" type="ORF">BpHYR1_039673</name>
</gene>
<evidence type="ECO:0000313" key="8">
    <source>
        <dbReference type="EMBL" id="RNA21159.1"/>
    </source>
</evidence>
<evidence type="ECO:0000256" key="3">
    <source>
        <dbReference type="ARBA" id="ARBA00022475"/>
    </source>
</evidence>
<dbReference type="InterPro" id="IPR001612">
    <property type="entry name" value="Caveolin"/>
</dbReference>
<keyword evidence="3 6" id="KW-1003">Cell membrane</keyword>
<dbReference type="Proteomes" id="UP000276133">
    <property type="component" value="Unassembled WGS sequence"/>
</dbReference>
<dbReference type="Pfam" id="PF01146">
    <property type="entry name" value="Caveolin"/>
    <property type="match status" value="1"/>
</dbReference>
<dbReference type="AlphaFoldDB" id="A0A3M7RCJ9"/>
<evidence type="ECO:0000256" key="2">
    <source>
        <dbReference type="ARBA" id="ARBA00010988"/>
    </source>
</evidence>
<dbReference type="GO" id="GO:0005901">
    <property type="term" value="C:caveola"/>
    <property type="evidence" value="ECO:0007669"/>
    <property type="project" value="UniProtKB-SubCell"/>
</dbReference>
<keyword evidence="7" id="KW-1133">Transmembrane helix</keyword>
<comment type="subcellular location">
    <subcellularLocation>
        <location evidence="1 6">Cell membrane</location>
        <topology evidence="1 6">Peripheral membrane protein</topology>
    </subcellularLocation>
    <subcellularLocation>
        <location evidence="6">Golgi apparatus membrane</location>
        <topology evidence="6">Peripheral membrane protein</topology>
    </subcellularLocation>
    <subcellularLocation>
        <location evidence="6">Membrane</location>
        <location evidence="6">Caveola</location>
        <topology evidence="6">Peripheral membrane protein</topology>
    </subcellularLocation>
</comment>
<keyword evidence="9" id="KW-1185">Reference proteome</keyword>
<keyword evidence="7" id="KW-0812">Transmembrane</keyword>
<organism evidence="8 9">
    <name type="scientific">Brachionus plicatilis</name>
    <name type="common">Marine rotifer</name>
    <name type="synonym">Brachionus muelleri</name>
    <dbReference type="NCBI Taxonomy" id="10195"/>
    <lineage>
        <taxon>Eukaryota</taxon>
        <taxon>Metazoa</taxon>
        <taxon>Spiralia</taxon>
        <taxon>Gnathifera</taxon>
        <taxon>Rotifera</taxon>
        <taxon>Eurotatoria</taxon>
        <taxon>Monogononta</taxon>
        <taxon>Pseudotrocha</taxon>
        <taxon>Ploima</taxon>
        <taxon>Brachionidae</taxon>
        <taxon>Brachionus</taxon>
    </lineage>
</organism>
<sequence length="152" mass="17336">MAEIDLINRDPQNLNNFLQVEFDDVLAEPEGTHTIDCVWRNSHKCFKCGKNLCYKILTIFTGIFIALYWGCVFACVSYSIIWFVTPLMRLLHVVLHPLKKILSIILSTFLGPIVQTYGLIFSRIHVTQSQGEPPLPIDHMIGAKTEAVKNFK</sequence>
<dbReference type="STRING" id="10195.A0A3M7RCJ9"/>
<feature type="transmembrane region" description="Helical" evidence="7">
    <location>
        <begin position="101"/>
        <end position="120"/>
    </location>
</feature>
<feature type="transmembrane region" description="Helical" evidence="7">
    <location>
        <begin position="56"/>
        <end position="81"/>
    </location>
</feature>
<comment type="similarity">
    <text evidence="2 6">Belongs to the caveolin family.</text>
</comment>
<dbReference type="GO" id="GO:0060090">
    <property type="term" value="F:molecular adaptor activity"/>
    <property type="evidence" value="ECO:0007669"/>
    <property type="project" value="TreeGrafter"/>
</dbReference>
<keyword evidence="4 6" id="KW-0333">Golgi apparatus</keyword>
<dbReference type="PANTHER" id="PTHR10844:SF19">
    <property type="entry name" value="CAVEOLIN-2"/>
    <property type="match status" value="1"/>
</dbReference>
<dbReference type="PANTHER" id="PTHR10844">
    <property type="entry name" value="CAVEOLIN"/>
    <property type="match status" value="1"/>
</dbReference>
<evidence type="ECO:0000256" key="6">
    <source>
        <dbReference type="RuleBase" id="RU000680"/>
    </source>
</evidence>
<dbReference type="GO" id="GO:0000139">
    <property type="term" value="C:Golgi membrane"/>
    <property type="evidence" value="ECO:0007669"/>
    <property type="project" value="UniProtKB-SubCell"/>
</dbReference>
<keyword evidence="5 6" id="KW-0472">Membrane</keyword>
<dbReference type="EMBL" id="REGN01003718">
    <property type="protein sequence ID" value="RNA21159.1"/>
    <property type="molecule type" value="Genomic_DNA"/>
</dbReference>
<evidence type="ECO:0000256" key="7">
    <source>
        <dbReference type="SAM" id="Phobius"/>
    </source>
</evidence>
<reference evidence="8 9" key="1">
    <citation type="journal article" date="2018" name="Sci. Rep.">
        <title>Genomic signatures of local adaptation to the degree of environmental predictability in rotifers.</title>
        <authorList>
            <person name="Franch-Gras L."/>
            <person name="Hahn C."/>
            <person name="Garcia-Roger E.M."/>
            <person name="Carmona M.J."/>
            <person name="Serra M."/>
            <person name="Gomez A."/>
        </authorList>
    </citation>
    <scope>NUCLEOTIDE SEQUENCE [LARGE SCALE GENOMIC DNA]</scope>
    <source>
        <strain evidence="8">HYR1</strain>
    </source>
</reference>
<proteinExistence type="inferred from homology"/>
<accession>A0A3M7RCJ9</accession>
<evidence type="ECO:0000256" key="5">
    <source>
        <dbReference type="ARBA" id="ARBA00023136"/>
    </source>
</evidence>
<evidence type="ECO:0000313" key="9">
    <source>
        <dbReference type="Proteomes" id="UP000276133"/>
    </source>
</evidence>
<name>A0A3M7RCJ9_BRAPC</name>
<evidence type="ECO:0000256" key="1">
    <source>
        <dbReference type="ARBA" id="ARBA00004202"/>
    </source>
</evidence>
<dbReference type="GO" id="GO:0070836">
    <property type="term" value="P:caveola assembly"/>
    <property type="evidence" value="ECO:0007669"/>
    <property type="project" value="InterPro"/>
</dbReference>
<dbReference type="OrthoDB" id="5917823at2759"/>
<comment type="function">
    <text evidence="6">May act as a scaffolding protein within caveolar membranes. Interacts directly with G-protein alpha subunits and can functionally regulate their activity.</text>
</comment>
<comment type="caution">
    <text evidence="8">The sequence shown here is derived from an EMBL/GenBank/DDBJ whole genome shotgun (WGS) entry which is preliminary data.</text>
</comment>
<protein>
    <recommendedName>
        <fullName evidence="6">Caveolin</fullName>
    </recommendedName>
</protein>